<proteinExistence type="predicted"/>
<name>A0AAD4UT80_PRUDU</name>
<dbReference type="EMBL" id="JAJFAZ020000008">
    <property type="protein sequence ID" value="KAI5312359.1"/>
    <property type="molecule type" value="Genomic_DNA"/>
</dbReference>
<comment type="caution">
    <text evidence="1">The sequence shown here is derived from an EMBL/GenBank/DDBJ whole genome shotgun (WGS) entry which is preliminary data.</text>
</comment>
<organism evidence="1 2">
    <name type="scientific">Prunus dulcis</name>
    <name type="common">Almond</name>
    <name type="synonym">Amygdalus dulcis</name>
    <dbReference type="NCBI Taxonomy" id="3755"/>
    <lineage>
        <taxon>Eukaryota</taxon>
        <taxon>Viridiplantae</taxon>
        <taxon>Streptophyta</taxon>
        <taxon>Embryophyta</taxon>
        <taxon>Tracheophyta</taxon>
        <taxon>Spermatophyta</taxon>
        <taxon>Magnoliopsida</taxon>
        <taxon>eudicotyledons</taxon>
        <taxon>Gunneridae</taxon>
        <taxon>Pentapetalae</taxon>
        <taxon>rosids</taxon>
        <taxon>fabids</taxon>
        <taxon>Rosales</taxon>
        <taxon>Rosaceae</taxon>
        <taxon>Amygdaloideae</taxon>
        <taxon>Amygdaleae</taxon>
        <taxon>Prunus</taxon>
    </lineage>
</organism>
<evidence type="ECO:0000313" key="1">
    <source>
        <dbReference type="EMBL" id="KAI5312359.1"/>
    </source>
</evidence>
<sequence length="71" mass="8331">MRQRRWIELIKYYDCTIDYHPDQANVVADALSRKPCGSPTHLRMAYLPLLVELRKYGVELSPCYIGPYKIT</sequence>
<reference evidence="1 2" key="1">
    <citation type="journal article" date="2022" name="G3 (Bethesda)">
        <title>Whole-genome sequence and methylome profiling of the almond [Prunus dulcis (Mill.) D.A. Webb] cultivar 'Nonpareil'.</title>
        <authorList>
            <person name="D'Amico-Willman K.M."/>
            <person name="Ouma W.Z."/>
            <person name="Meulia T."/>
            <person name="Sideli G.M."/>
            <person name="Gradziel T.M."/>
            <person name="Fresnedo-Ramirez J."/>
        </authorList>
    </citation>
    <scope>NUCLEOTIDE SEQUENCE [LARGE SCALE GENOMIC DNA]</scope>
    <source>
        <strain evidence="1">Clone GOH B32 T37-40</strain>
    </source>
</reference>
<dbReference type="AlphaFoldDB" id="A0AAD4UT80"/>
<keyword evidence="2" id="KW-1185">Reference proteome</keyword>
<protein>
    <recommendedName>
        <fullName evidence="3">CCHC-type integrase</fullName>
    </recommendedName>
</protein>
<accession>A0AAD4UT80</accession>
<dbReference type="Proteomes" id="UP001054821">
    <property type="component" value="Chromosome 8"/>
</dbReference>
<evidence type="ECO:0000313" key="2">
    <source>
        <dbReference type="Proteomes" id="UP001054821"/>
    </source>
</evidence>
<evidence type="ECO:0008006" key="3">
    <source>
        <dbReference type="Google" id="ProtNLM"/>
    </source>
</evidence>
<gene>
    <name evidence="1" type="ORF">L3X38_041532</name>
</gene>